<comment type="caution">
    <text evidence="1">The sequence shown here is derived from an EMBL/GenBank/DDBJ whole genome shotgun (WGS) entry which is preliminary data.</text>
</comment>
<evidence type="ECO:0000313" key="1">
    <source>
        <dbReference type="EMBL" id="KAG8474146.1"/>
    </source>
</evidence>
<dbReference type="InterPro" id="IPR036643">
    <property type="entry name" value="RNApol_insert_sf"/>
</dbReference>
<gene>
    <name evidence="1" type="ORF">CXB51_034162</name>
</gene>
<dbReference type="SUPFAM" id="SSF56553">
    <property type="entry name" value="Insert subdomain of RNA polymerase alpha subunit"/>
    <property type="match status" value="1"/>
</dbReference>
<protein>
    <submittedName>
        <fullName evidence="1">Uncharacterized protein</fullName>
    </submittedName>
</protein>
<keyword evidence="2" id="KW-1185">Reference proteome</keyword>
<reference evidence="1 2" key="1">
    <citation type="journal article" date="2021" name="bioRxiv">
        <title>The Gossypium anomalum genome as a resource for cotton improvement and evolutionary analysis of hybrid incompatibility.</title>
        <authorList>
            <person name="Grover C.E."/>
            <person name="Yuan D."/>
            <person name="Arick M.A."/>
            <person name="Miller E.R."/>
            <person name="Hu G."/>
            <person name="Peterson D.G."/>
            <person name="Wendel J.F."/>
            <person name="Udall J.A."/>
        </authorList>
    </citation>
    <scope>NUCLEOTIDE SEQUENCE [LARGE SCALE GENOMIC DNA]</scope>
    <source>
        <strain evidence="1">JFW-Udall</strain>
        <tissue evidence="1">Leaf</tissue>
    </source>
</reference>
<name>A0A8J5XQ88_9ROSI</name>
<dbReference type="EMBL" id="JAHUZN010000012">
    <property type="protein sequence ID" value="KAG8474146.1"/>
    <property type="molecule type" value="Genomic_DNA"/>
</dbReference>
<dbReference type="OrthoDB" id="409928at2759"/>
<organism evidence="1 2">
    <name type="scientific">Gossypium anomalum</name>
    <dbReference type="NCBI Taxonomy" id="47600"/>
    <lineage>
        <taxon>Eukaryota</taxon>
        <taxon>Viridiplantae</taxon>
        <taxon>Streptophyta</taxon>
        <taxon>Embryophyta</taxon>
        <taxon>Tracheophyta</taxon>
        <taxon>Spermatophyta</taxon>
        <taxon>Magnoliopsida</taxon>
        <taxon>eudicotyledons</taxon>
        <taxon>Gunneridae</taxon>
        <taxon>Pentapetalae</taxon>
        <taxon>rosids</taxon>
        <taxon>malvids</taxon>
        <taxon>Malvales</taxon>
        <taxon>Malvaceae</taxon>
        <taxon>Malvoideae</taxon>
        <taxon>Gossypium</taxon>
    </lineage>
</organism>
<dbReference type="Proteomes" id="UP000701853">
    <property type="component" value="Chromosome 12"/>
</dbReference>
<sequence>MCIRVIGASNRRYAHTDDVICCDLGSSTKYPLERLEVIKVDCTRKSKGHLNFWCDLLGSKTIDFIKVVSLTPEFTKAKDTIADIITSIRNTDMNRKGTIQIGSTNTIENIVKMLLRGHIDNWDGDCNSFYFSSYNDKLGGSTRRNWWRNCVIYGEFYQRRIKSTKVDGKCYLSSGRPRYAMSRSYDKDATFRAIHRSGILLSFVRDCVESRAKSKCLYYGCFILSSLMKAQANAKGHCDAKSFAWGTRRNMHYTSCIERELYGTHNAFIFVKGLGYVTAQDIILSPSVKIVDNTQYIASPIELIDLCIRL</sequence>
<proteinExistence type="predicted"/>
<dbReference type="Gene3D" id="3.30.1370.30">
    <property type="match status" value="1"/>
</dbReference>
<evidence type="ECO:0000313" key="2">
    <source>
        <dbReference type="Proteomes" id="UP000701853"/>
    </source>
</evidence>
<dbReference type="AlphaFoldDB" id="A0A8J5XQ88"/>
<accession>A0A8J5XQ88</accession>